<keyword evidence="2 7" id="KW-0813">Transport</keyword>
<accession>A0A1G9RVI3</accession>
<dbReference type="Pfam" id="PF00528">
    <property type="entry name" value="BPD_transp_1"/>
    <property type="match status" value="1"/>
</dbReference>
<keyword evidence="6 7" id="KW-0472">Membrane</keyword>
<feature type="transmembrane region" description="Helical" evidence="7">
    <location>
        <begin position="68"/>
        <end position="88"/>
    </location>
</feature>
<keyword evidence="4 7" id="KW-0812">Transmembrane</keyword>
<evidence type="ECO:0000313" key="10">
    <source>
        <dbReference type="Proteomes" id="UP000214880"/>
    </source>
</evidence>
<gene>
    <name evidence="9" type="ORF">SAMN04488502_103120</name>
</gene>
<evidence type="ECO:0000256" key="2">
    <source>
        <dbReference type="ARBA" id="ARBA00022448"/>
    </source>
</evidence>
<comment type="subcellular location">
    <subcellularLocation>
        <location evidence="1 7">Cell membrane</location>
        <topology evidence="1 7">Multi-pass membrane protein</topology>
    </subcellularLocation>
</comment>
<sequence length="266" mass="29395">MKRWQSSRHIATLAWVAVMIVLWESGAWFLQNVLHDNMQVQKLPYFHQVMSTFFTHFGSLFADAMLTLSRAATGFVCGAAAGIAVAIVMRFSRFIGEMIFPYLIVLRMLPVLALAPIIYSIVKSQDAARIVLAAFITFFPVAVNMYSGLKSVDRDKLDLIYSYAASKRETYCKLMIPSSLPDLFAGLKIAAPSAITAAILVEMFGADAGIGIKILNSLYYGASSALMFWASVLTAALLGIFGYAVIYFLEKMLMPWQKADGKEEAH</sequence>
<comment type="similarity">
    <text evidence="7">Belongs to the binding-protein-dependent transport system permease family.</text>
</comment>
<evidence type="ECO:0000256" key="3">
    <source>
        <dbReference type="ARBA" id="ARBA00022475"/>
    </source>
</evidence>
<reference evidence="9 10" key="1">
    <citation type="submission" date="2016-10" db="EMBL/GenBank/DDBJ databases">
        <authorList>
            <person name="de Groot N.N."/>
        </authorList>
    </citation>
    <scope>NUCLEOTIDE SEQUENCE [LARGE SCALE GENOMIC DNA]</scope>
    <source>
        <strain evidence="9 10">DSM 1736</strain>
    </source>
</reference>
<evidence type="ECO:0000256" key="6">
    <source>
        <dbReference type="ARBA" id="ARBA00023136"/>
    </source>
</evidence>
<feature type="transmembrane region" description="Helical" evidence="7">
    <location>
        <begin position="100"/>
        <end position="121"/>
    </location>
</feature>
<dbReference type="STRING" id="146817.SAMN04488502_103120"/>
<dbReference type="InterPro" id="IPR035906">
    <property type="entry name" value="MetI-like_sf"/>
</dbReference>
<dbReference type="GO" id="GO:0055085">
    <property type="term" value="P:transmembrane transport"/>
    <property type="evidence" value="ECO:0007669"/>
    <property type="project" value="InterPro"/>
</dbReference>
<dbReference type="AlphaFoldDB" id="A0A1G9RVI3"/>
<feature type="domain" description="ABC transmembrane type-1" evidence="8">
    <location>
        <begin position="64"/>
        <end position="250"/>
    </location>
</feature>
<dbReference type="EMBL" id="FNHB01000003">
    <property type="protein sequence ID" value="SDM27298.1"/>
    <property type="molecule type" value="Genomic_DNA"/>
</dbReference>
<name>A0A1G9RVI3_9FIRM</name>
<evidence type="ECO:0000256" key="5">
    <source>
        <dbReference type="ARBA" id="ARBA00022989"/>
    </source>
</evidence>
<organism evidence="9 10">
    <name type="scientific">Dendrosporobacter quercicolus</name>
    <dbReference type="NCBI Taxonomy" id="146817"/>
    <lineage>
        <taxon>Bacteria</taxon>
        <taxon>Bacillati</taxon>
        <taxon>Bacillota</taxon>
        <taxon>Negativicutes</taxon>
        <taxon>Selenomonadales</taxon>
        <taxon>Sporomusaceae</taxon>
        <taxon>Dendrosporobacter</taxon>
    </lineage>
</organism>
<keyword evidence="3" id="KW-1003">Cell membrane</keyword>
<dbReference type="SUPFAM" id="SSF161098">
    <property type="entry name" value="MetI-like"/>
    <property type="match status" value="1"/>
</dbReference>
<feature type="transmembrane region" description="Helical" evidence="7">
    <location>
        <begin position="183"/>
        <end position="206"/>
    </location>
</feature>
<feature type="transmembrane region" description="Helical" evidence="7">
    <location>
        <begin position="12"/>
        <end position="30"/>
    </location>
</feature>
<dbReference type="PANTHER" id="PTHR30151:SF41">
    <property type="entry name" value="ABC TRANSPORTER PERMEASE PROTEIN"/>
    <property type="match status" value="1"/>
</dbReference>
<dbReference type="InterPro" id="IPR000515">
    <property type="entry name" value="MetI-like"/>
</dbReference>
<evidence type="ECO:0000256" key="7">
    <source>
        <dbReference type="RuleBase" id="RU363032"/>
    </source>
</evidence>
<proteinExistence type="inferred from homology"/>
<dbReference type="PROSITE" id="PS50928">
    <property type="entry name" value="ABC_TM1"/>
    <property type="match status" value="1"/>
</dbReference>
<keyword evidence="10" id="KW-1185">Reference proteome</keyword>
<evidence type="ECO:0000256" key="4">
    <source>
        <dbReference type="ARBA" id="ARBA00022692"/>
    </source>
</evidence>
<dbReference type="RefSeq" id="WP_173812973.1">
    <property type="nucleotide sequence ID" value="NZ_FNHB01000003.1"/>
</dbReference>
<dbReference type="Proteomes" id="UP000214880">
    <property type="component" value="Unassembled WGS sequence"/>
</dbReference>
<protein>
    <submittedName>
        <fullName evidence="9">NitT/TauT family transport system permease protein</fullName>
    </submittedName>
</protein>
<keyword evidence="5 7" id="KW-1133">Transmembrane helix</keyword>
<dbReference type="PANTHER" id="PTHR30151">
    <property type="entry name" value="ALKANE SULFONATE ABC TRANSPORTER-RELATED, MEMBRANE SUBUNIT"/>
    <property type="match status" value="1"/>
</dbReference>
<evidence type="ECO:0000259" key="8">
    <source>
        <dbReference type="PROSITE" id="PS50928"/>
    </source>
</evidence>
<dbReference type="GO" id="GO:0005886">
    <property type="term" value="C:plasma membrane"/>
    <property type="evidence" value="ECO:0007669"/>
    <property type="project" value="UniProtKB-SubCell"/>
</dbReference>
<dbReference type="Gene3D" id="1.10.3720.10">
    <property type="entry name" value="MetI-like"/>
    <property type="match status" value="1"/>
</dbReference>
<evidence type="ECO:0000256" key="1">
    <source>
        <dbReference type="ARBA" id="ARBA00004651"/>
    </source>
</evidence>
<feature type="transmembrane region" description="Helical" evidence="7">
    <location>
        <begin position="127"/>
        <end position="146"/>
    </location>
</feature>
<evidence type="ECO:0000313" key="9">
    <source>
        <dbReference type="EMBL" id="SDM27298.1"/>
    </source>
</evidence>
<feature type="transmembrane region" description="Helical" evidence="7">
    <location>
        <begin position="226"/>
        <end position="249"/>
    </location>
</feature>